<feature type="transmembrane region" description="Helical" evidence="1">
    <location>
        <begin position="45"/>
        <end position="67"/>
    </location>
</feature>
<accession>A0A4R7W4N9</accession>
<evidence type="ECO:0000313" key="2">
    <source>
        <dbReference type="EMBL" id="TDV56607.1"/>
    </source>
</evidence>
<evidence type="ECO:0000256" key="1">
    <source>
        <dbReference type="SAM" id="Phobius"/>
    </source>
</evidence>
<protein>
    <submittedName>
        <fullName evidence="2">Uncharacterized protein</fullName>
    </submittedName>
</protein>
<keyword evidence="1" id="KW-0472">Membrane</keyword>
<name>A0A4R7W4N9_9PSEU</name>
<evidence type="ECO:0000313" key="3">
    <source>
        <dbReference type="Proteomes" id="UP000294927"/>
    </source>
</evidence>
<dbReference type="AlphaFoldDB" id="A0A4R7W4N9"/>
<reference evidence="2 3" key="1">
    <citation type="submission" date="2019-03" db="EMBL/GenBank/DDBJ databases">
        <title>Genomic Encyclopedia of Archaeal and Bacterial Type Strains, Phase II (KMG-II): from individual species to whole genera.</title>
        <authorList>
            <person name="Goeker M."/>
        </authorList>
    </citation>
    <scope>NUCLEOTIDE SEQUENCE [LARGE SCALE GENOMIC DNA]</scope>
    <source>
        <strain evidence="2 3">DSM 45499</strain>
    </source>
</reference>
<keyword evidence="1" id="KW-0812">Transmembrane</keyword>
<keyword evidence="3" id="KW-1185">Reference proteome</keyword>
<comment type="caution">
    <text evidence="2">The sequence shown here is derived from an EMBL/GenBank/DDBJ whole genome shotgun (WGS) entry which is preliminary data.</text>
</comment>
<dbReference type="OrthoDB" id="3294467at2"/>
<dbReference type="Proteomes" id="UP000294927">
    <property type="component" value="Unassembled WGS sequence"/>
</dbReference>
<organism evidence="2 3">
    <name type="scientific">Actinophytocola oryzae</name>
    <dbReference type="NCBI Taxonomy" id="502181"/>
    <lineage>
        <taxon>Bacteria</taxon>
        <taxon>Bacillati</taxon>
        <taxon>Actinomycetota</taxon>
        <taxon>Actinomycetes</taxon>
        <taxon>Pseudonocardiales</taxon>
        <taxon>Pseudonocardiaceae</taxon>
    </lineage>
</organism>
<keyword evidence="1" id="KW-1133">Transmembrane helix</keyword>
<dbReference type="EMBL" id="SOCP01000002">
    <property type="protein sequence ID" value="TDV56607.1"/>
    <property type="molecule type" value="Genomic_DNA"/>
</dbReference>
<sequence length="344" mass="36510">MTGSDDAMTDTLTSAFRRHAGQAPPVDGLPEKVVVLARRRRRLRVTVAVAAIVVAAASIPVAFVASVRDTVPTATRPHPAWRWESYRGIEVQVPPDWGYGVPGRSWCAGTERGAPRPGAVGRPGPVQDVRCMPDYPPVDQRENWLVFGGNEAGVHRYDAGWVEETRRLHGGSVTVFTDDAALRRAILGSVRPIVGTDEHGCPVDHGVVGDQAGYRPTDGGLPRPETVESVSVCRYTLTSGSAFPLLSSGRLTGEAAGRVVAAIRSAPESDVTVAGDGAEIAVLRLHTDDDRTREVVVRYSDSTGNGFDDGTTRRELTADAIRPLLTGPNSPSQLSGAVAKLLGG</sequence>
<dbReference type="RefSeq" id="WP_133901826.1">
    <property type="nucleotide sequence ID" value="NZ_SOCP01000002.1"/>
</dbReference>
<proteinExistence type="predicted"/>
<gene>
    <name evidence="2" type="ORF">CLV71_102674</name>
</gene>